<evidence type="ECO:0000313" key="4">
    <source>
        <dbReference type="Proteomes" id="UP000260680"/>
    </source>
</evidence>
<proteinExistence type="predicted"/>
<dbReference type="EMBL" id="QOHO01000032">
    <property type="protein sequence ID" value="RFZ78670.1"/>
    <property type="molecule type" value="Genomic_DNA"/>
</dbReference>
<dbReference type="AlphaFoldDB" id="A0A3E2NCQ4"/>
<dbReference type="EMBL" id="BRPJ01000035">
    <property type="protein sequence ID" value="GLB30203.1"/>
    <property type="molecule type" value="Genomic_DNA"/>
</dbReference>
<dbReference type="Proteomes" id="UP000260680">
    <property type="component" value="Unassembled WGS sequence"/>
</dbReference>
<gene>
    <name evidence="3" type="ORF">DS742_12420</name>
    <name evidence="2" type="ORF">LAD12857_21260</name>
</gene>
<accession>A0A3E2NCQ4</accession>
<feature type="compositionally biased region" description="Basic and acidic residues" evidence="1">
    <location>
        <begin position="129"/>
        <end position="140"/>
    </location>
</feature>
<reference evidence="3 4" key="1">
    <citation type="submission" date="2018-07" db="EMBL/GenBank/DDBJ databases">
        <title>New species, Clostridium PI-S10-A1B.</title>
        <authorList>
            <person name="Krishna G."/>
            <person name="Summeta K."/>
            <person name="Shikha S."/>
            <person name="Prabhu P.B."/>
            <person name="Suresh K."/>
        </authorList>
    </citation>
    <scope>NUCLEOTIDE SEQUENCE [LARGE SCALE GENOMIC DNA]</scope>
    <source>
        <strain evidence="3 4">PI-S10-A1B</strain>
    </source>
</reference>
<evidence type="ECO:0000313" key="3">
    <source>
        <dbReference type="EMBL" id="RFZ78670.1"/>
    </source>
</evidence>
<dbReference type="Proteomes" id="UP001419084">
    <property type="component" value="Unassembled WGS sequence"/>
</dbReference>
<feature type="region of interest" description="Disordered" evidence="1">
    <location>
        <begin position="55"/>
        <end position="104"/>
    </location>
</feature>
<reference evidence="2 5" key="2">
    <citation type="journal article" date="2024" name="Int. J. Syst. Evol. Microbiol.">
        <title>Lacrimispora brassicae sp. nov. isolated from fermented cabbage, and proposal of Clostridium indicum Gundawar et al. 2019 and Clostridium methoxybenzovorans Mechichi et al. 1999 as heterotypic synonyms of Lacrimispora amygdalina (Parshina et al. 2003) Haas and Blanchard 2020 and Lacrimispora indolis (McClung and McCoy 1957) Haas and Blanchard 2020, respectively.</title>
        <authorList>
            <person name="Kobayashi H."/>
            <person name="Tanizawa Y."/>
            <person name="Sakamoto M."/>
            <person name="Ohkuma M."/>
            <person name="Tohno M."/>
        </authorList>
    </citation>
    <scope>NUCLEOTIDE SEQUENCE [LARGE SCALE GENOMIC DNA]</scope>
    <source>
        <strain evidence="2 5">DSM 12857</strain>
    </source>
</reference>
<sequence length="158" mass="16888">MELSGVSGSSSYDQLQQLQLQKEKDKKAVELADAESAQITAAGTVTDKTFEATVQSTSQSIDTLEISPEGRAYQQKMQAPPSPVDSTVSETSSTDSTKTTTVLTSLTEEEISTLVDEGTITQAEANAELARRAAAKEAENNQKSSSTHAEDPEIEDEE</sequence>
<evidence type="ECO:0000256" key="1">
    <source>
        <dbReference type="SAM" id="MobiDB-lite"/>
    </source>
</evidence>
<organism evidence="3 4">
    <name type="scientific">Lacrimispora amygdalina</name>
    <dbReference type="NCBI Taxonomy" id="253257"/>
    <lineage>
        <taxon>Bacteria</taxon>
        <taxon>Bacillati</taxon>
        <taxon>Bacillota</taxon>
        <taxon>Clostridia</taxon>
        <taxon>Lachnospirales</taxon>
        <taxon>Lachnospiraceae</taxon>
        <taxon>Lacrimispora</taxon>
    </lineage>
</organism>
<dbReference type="RefSeq" id="WP_117417315.1">
    <property type="nucleotide sequence ID" value="NZ_BRPJ01000035.1"/>
</dbReference>
<protein>
    <submittedName>
        <fullName evidence="3">Uncharacterized protein</fullName>
    </submittedName>
</protein>
<evidence type="ECO:0000313" key="5">
    <source>
        <dbReference type="Proteomes" id="UP001419084"/>
    </source>
</evidence>
<keyword evidence="5" id="KW-1185">Reference proteome</keyword>
<comment type="caution">
    <text evidence="3">The sequence shown here is derived from an EMBL/GenBank/DDBJ whole genome shotgun (WGS) entry which is preliminary data.</text>
</comment>
<evidence type="ECO:0000313" key="2">
    <source>
        <dbReference type="EMBL" id="GLB30203.1"/>
    </source>
</evidence>
<name>A0A3E2NCQ4_9FIRM</name>
<feature type="compositionally biased region" description="Low complexity" evidence="1">
    <location>
        <begin position="84"/>
        <end position="104"/>
    </location>
</feature>
<feature type="region of interest" description="Disordered" evidence="1">
    <location>
        <begin position="126"/>
        <end position="158"/>
    </location>
</feature>